<dbReference type="InterPro" id="IPR011989">
    <property type="entry name" value="ARM-like"/>
</dbReference>
<organism evidence="7 8">
    <name type="scientific">Euplotes crassus</name>
    <dbReference type="NCBI Taxonomy" id="5936"/>
    <lineage>
        <taxon>Eukaryota</taxon>
        <taxon>Sar</taxon>
        <taxon>Alveolata</taxon>
        <taxon>Ciliophora</taxon>
        <taxon>Intramacronucleata</taxon>
        <taxon>Spirotrichea</taxon>
        <taxon>Hypotrichia</taxon>
        <taxon>Euplotida</taxon>
        <taxon>Euplotidae</taxon>
        <taxon>Moneuplotes</taxon>
    </lineage>
</organism>
<evidence type="ECO:0000256" key="2">
    <source>
        <dbReference type="ARBA" id="ARBA00022448"/>
    </source>
</evidence>
<dbReference type="PANTHER" id="PTHR10527">
    <property type="entry name" value="IMPORTIN BETA"/>
    <property type="match status" value="1"/>
</dbReference>
<feature type="region of interest" description="Disordered" evidence="6">
    <location>
        <begin position="147"/>
        <end position="168"/>
    </location>
</feature>
<dbReference type="EMBL" id="CAMPGE010000731">
    <property type="protein sequence ID" value="CAI2359487.1"/>
    <property type="molecule type" value="Genomic_DNA"/>
</dbReference>
<dbReference type="GO" id="GO:0006606">
    <property type="term" value="P:protein import into nucleus"/>
    <property type="evidence" value="ECO:0007669"/>
    <property type="project" value="InterPro"/>
</dbReference>
<evidence type="ECO:0000313" key="7">
    <source>
        <dbReference type="EMBL" id="CAI2359487.1"/>
    </source>
</evidence>
<evidence type="ECO:0000256" key="4">
    <source>
        <dbReference type="ARBA" id="ARBA00022737"/>
    </source>
</evidence>
<reference evidence="7" key="1">
    <citation type="submission" date="2023-07" db="EMBL/GenBank/DDBJ databases">
        <authorList>
            <consortium name="AG Swart"/>
            <person name="Singh M."/>
            <person name="Singh A."/>
            <person name="Seah K."/>
            <person name="Emmerich C."/>
        </authorList>
    </citation>
    <scope>NUCLEOTIDE SEQUENCE</scope>
    <source>
        <strain evidence="7">DP1</strain>
    </source>
</reference>
<proteinExistence type="predicted"/>
<dbReference type="Proteomes" id="UP001295684">
    <property type="component" value="Unassembled WGS sequence"/>
</dbReference>
<dbReference type="Pfam" id="PF13513">
    <property type="entry name" value="HEAT_EZ"/>
    <property type="match status" value="1"/>
</dbReference>
<name>A0AAD1TZS0_EUPCR</name>
<keyword evidence="3" id="KW-0963">Cytoplasm</keyword>
<keyword evidence="2" id="KW-0813">Transport</keyword>
<keyword evidence="8" id="KW-1185">Reference proteome</keyword>
<comment type="caution">
    <text evidence="7">The sequence shown here is derived from an EMBL/GenBank/DDBJ whole genome shotgun (WGS) entry which is preliminary data.</text>
</comment>
<accession>A0AAD1TZS0</accession>
<protein>
    <submittedName>
        <fullName evidence="7">Uncharacterized protein</fullName>
    </submittedName>
</protein>
<dbReference type="GO" id="GO:0005737">
    <property type="term" value="C:cytoplasm"/>
    <property type="evidence" value="ECO:0007669"/>
    <property type="project" value="UniProtKB-SubCell"/>
</dbReference>
<dbReference type="AlphaFoldDB" id="A0AAD1TZS0"/>
<evidence type="ECO:0000256" key="6">
    <source>
        <dbReference type="SAM" id="MobiDB-lite"/>
    </source>
</evidence>
<evidence type="ECO:0000313" key="8">
    <source>
        <dbReference type="Proteomes" id="UP001295684"/>
    </source>
</evidence>
<evidence type="ECO:0000256" key="5">
    <source>
        <dbReference type="ARBA" id="ARBA00022927"/>
    </source>
</evidence>
<keyword evidence="5" id="KW-0653">Protein transport</keyword>
<dbReference type="InterPro" id="IPR040122">
    <property type="entry name" value="Importin_beta"/>
</dbReference>
<dbReference type="Gene3D" id="1.25.10.10">
    <property type="entry name" value="Leucine-rich Repeat Variant"/>
    <property type="match status" value="2"/>
</dbReference>
<evidence type="ECO:0000256" key="3">
    <source>
        <dbReference type="ARBA" id="ARBA00022490"/>
    </source>
</evidence>
<comment type="subcellular location">
    <subcellularLocation>
        <location evidence="1">Cytoplasm</location>
    </subcellularLocation>
</comment>
<keyword evidence="4" id="KW-0677">Repeat</keyword>
<gene>
    <name evidence="7" type="ORF">ECRASSUSDP1_LOCUS778</name>
</gene>
<dbReference type="SUPFAM" id="SSF48371">
    <property type="entry name" value="ARM repeat"/>
    <property type="match status" value="1"/>
</dbReference>
<dbReference type="InterPro" id="IPR016024">
    <property type="entry name" value="ARM-type_fold"/>
</dbReference>
<evidence type="ECO:0000256" key="1">
    <source>
        <dbReference type="ARBA" id="ARBA00004496"/>
    </source>
</evidence>
<sequence length="689" mass="79636">MEVVSLVKIMIECGHSQHLTRERSLRAFCEQFEQTKDSLGEEVTLDAIYQVLRLMFKSREWESRYGAINISVKALDMTQLAPDSEIFQQFKTFLFEKCQILFIDEEFRVRNNVGDIMKKLIKVDGSKIYDEFKDLLFTNIRDTFNRDPKGSDASSNPNIEEKKESLPNSQKIITEKHPSLWDKQTDDMHDTEGWKSLETSMRLLQKMIEALGTDFLIFDFKEVTELLLKAANHLNRFVREISYFVVESLYKISEKCDEENKKRFIELCSDLIPVTSQGLADNWSQVRFASCCAARAYYSFAKTNDFLRQEYDKVLIPRLCLNRYYVAEGVRNYSIETWRQVAEEKGIELVIDNVEYICQFYISQCLADNHAVREAACHCISELCTKVANVDPEPFRPYIDDLLGALIDCFKDQSWPVRDSACISCGKFVQRFPEESSNRKEELFALWIAHLSDNIASVREHSAMALMDAMDAYEDEIVELIKSEIKENLMKAKNDQQKESTKHSGLSNTSTFGVVRPIDNEEEKHADQQLFSCGSLAPKLKRGGGCMDHGFTRDKEPWEHSDGCIYLVRELSRTKRAALVANYLDSLSELGFVDHFKHSAHLKENLFKSIKTIMHNLKKKFRPFLEMFLDPLFRNIKHQNRNCAAAAEDCLFAMESQFGKNIFKAILESENPSFAEEFARIKGDFHPPV</sequence>